<dbReference type="EMBL" id="JAKVTV010000002">
    <property type="protein sequence ID" value="MCH4822952.1"/>
    <property type="molecule type" value="Genomic_DNA"/>
</dbReference>
<keyword evidence="4" id="KW-1185">Reference proteome</keyword>
<comment type="caution">
    <text evidence="3">The sequence shown here is derived from an EMBL/GenBank/DDBJ whole genome shotgun (WGS) entry which is preliminary data.</text>
</comment>
<dbReference type="PANTHER" id="PTHR46268">
    <property type="entry name" value="STRESS RESPONSE PROTEIN NHAX"/>
    <property type="match status" value="1"/>
</dbReference>
<dbReference type="Gene3D" id="3.40.50.620">
    <property type="entry name" value="HUPs"/>
    <property type="match status" value="2"/>
</dbReference>
<proteinExistence type="inferred from homology"/>
<dbReference type="Pfam" id="PF00582">
    <property type="entry name" value="Usp"/>
    <property type="match status" value="2"/>
</dbReference>
<dbReference type="PRINTS" id="PR01438">
    <property type="entry name" value="UNVRSLSTRESS"/>
</dbReference>
<feature type="domain" description="UspA" evidence="2">
    <location>
        <begin position="149"/>
        <end position="276"/>
    </location>
</feature>
<feature type="domain" description="UspA" evidence="2">
    <location>
        <begin position="1"/>
        <end position="140"/>
    </location>
</feature>
<dbReference type="CDD" id="cd00293">
    <property type="entry name" value="USP-like"/>
    <property type="match status" value="2"/>
</dbReference>
<evidence type="ECO:0000256" key="1">
    <source>
        <dbReference type="ARBA" id="ARBA00008791"/>
    </source>
</evidence>
<accession>A0A9X1V212</accession>
<protein>
    <submittedName>
        <fullName evidence="3">Universal stress protein</fullName>
    </submittedName>
</protein>
<dbReference type="InterPro" id="IPR006015">
    <property type="entry name" value="Universal_stress_UspA"/>
</dbReference>
<name>A0A9X1V212_9FLAO</name>
<dbReference type="InterPro" id="IPR014729">
    <property type="entry name" value="Rossmann-like_a/b/a_fold"/>
</dbReference>
<dbReference type="Proteomes" id="UP001139226">
    <property type="component" value="Unassembled WGS sequence"/>
</dbReference>
<dbReference type="AlphaFoldDB" id="A0A9X1V212"/>
<organism evidence="3 4">
    <name type="scientific">Christiangramia lutea</name>
    <dbReference type="NCBI Taxonomy" id="1607951"/>
    <lineage>
        <taxon>Bacteria</taxon>
        <taxon>Pseudomonadati</taxon>
        <taxon>Bacteroidota</taxon>
        <taxon>Flavobacteriia</taxon>
        <taxon>Flavobacteriales</taxon>
        <taxon>Flavobacteriaceae</taxon>
        <taxon>Christiangramia</taxon>
    </lineage>
</organism>
<evidence type="ECO:0000313" key="3">
    <source>
        <dbReference type="EMBL" id="MCH4822952.1"/>
    </source>
</evidence>
<dbReference type="SUPFAM" id="SSF52402">
    <property type="entry name" value="Adenine nucleotide alpha hydrolases-like"/>
    <property type="match status" value="2"/>
</dbReference>
<dbReference type="RefSeq" id="WP_240713126.1">
    <property type="nucleotide sequence ID" value="NZ_JAKVTV010000002.1"/>
</dbReference>
<dbReference type="InterPro" id="IPR006016">
    <property type="entry name" value="UspA"/>
</dbReference>
<reference evidence="3" key="1">
    <citation type="submission" date="2022-03" db="EMBL/GenBank/DDBJ databases">
        <title>Gramella crocea sp. nov., isolated from activated sludge of a seafood processing plant.</title>
        <authorList>
            <person name="Zhang X."/>
        </authorList>
    </citation>
    <scope>NUCLEOTIDE SEQUENCE</scope>
    <source>
        <strain evidence="3">YJ019</strain>
    </source>
</reference>
<gene>
    <name evidence="3" type="ORF">ML462_07170</name>
</gene>
<evidence type="ECO:0000313" key="4">
    <source>
        <dbReference type="Proteomes" id="UP001139226"/>
    </source>
</evidence>
<sequence length="277" mass="31482">MRRILVPTDFSEIAAYALKYAANLAGNSNAEIVALYMINREDAFLSRKEAMELYENIDYHKRINDSFDEFLNHDYLDGIKVSTEIRRQVDFEKIGDLTSELDIDLIVIGTHGAQGLGGMLIGSNTEKVVRTAEVPVLVVKNNQSYFKLNKVIMACDFNIEMKDAYKKARTFLKDNSMEYDLVYINTPEDFMSTTMIDAEVKKFYKALDMADAESQDEVKIFNNYNIEAGVYNYANKVKADLIVLLTHGRKGLARLIYSSYGEKMANHSEIPVLTIKA</sequence>
<evidence type="ECO:0000259" key="2">
    <source>
        <dbReference type="Pfam" id="PF00582"/>
    </source>
</evidence>
<comment type="similarity">
    <text evidence="1">Belongs to the universal stress protein A family.</text>
</comment>
<dbReference type="PANTHER" id="PTHR46268:SF6">
    <property type="entry name" value="UNIVERSAL STRESS PROTEIN UP12"/>
    <property type="match status" value="1"/>
</dbReference>